<dbReference type="OrthoDB" id="4084447at2"/>
<dbReference type="AlphaFoldDB" id="A0A3Q9BJD2"/>
<gene>
    <name evidence="1" type="ORF">EJN90_03185</name>
</gene>
<dbReference type="CDD" id="cd16428">
    <property type="entry name" value="TcpC_C"/>
    <property type="match status" value="1"/>
</dbReference>
<dbReference type="InterPro" id="IPR035628">
    <property type="entry name" value="TcpC_C"/>
</dbReference>
<dbReference type="InterPro" id="IPR024735">
    <property type="entry name" value="TcpC"/>
</dbReference>
<accession>A0A3Q9BJD2</accession>
<proteinExistence type="predicted"/>
<dbReference type="KEGG" id="jeh:EJN90_03185"/>
<name>A0A3Q9BJD2_9LACT</name>
<reference evidence="2" key="1">
    <citation type="submission" date="2018-12" db="EMBL/GenBank/DDBJ databases">
        <title>Complete genome sequencing of Jeotgalibaca sp. H21T32.</title>
        <authorList>
            <person name="Bae J.-W."/>
            <person name="Lee S.-Y."/>
        </authorList>
    </citation>
    <scope>NUCLEOTIDE SEQUENCE [LARGE SCALE GENOMIC DNA]</scope>
    <source>
        <strain evidence="2">H21T32</strain>
    </source>
</reference>
<dbReference type="EMBL" id="CP034465">
    <property type="protein sequence ID" value="AZP03751.1"/>
    <property type="molecule type" value="Genomic_DNA"/>
</dbReference>
<dbReference type="Pfam" id="PF12642">
    <property type="entry name" value="TpcC"/>
    <property type="match status" value="1"/>
</dbReference>
<evidence type="ECO:0000313" key="1">
    <source>
        <dbReference type="EMBL" id="AZP03751.1"/>
    </source>
</evidence>
<organism evidence="1 2">
    <name type="scientific">Jeotgalibaca ciconiae</name>
    <dbReference type="NCBI Taxonomy" id="2496265"/>
    <lineage>
        <taxon>Bacteria</taxon>
        <taxon>Bacillati</taxon>
        <taxon>Bacillota</taxon>
        <taxon>Bacilli</taxon>
        <taxon>Lactobacillales</taxon>
        <taxon>Carnobacteriaceae</taxon>
        <taxon>Jeotgalibaca</taxon>
    </lineage>
</organism>
<protein>
    <submittedName>
        <fullName evidence="1">Conjugal transfer protein</fullName>
    </submittedName>
</protein>
<dbReference type="Gene3D" id="3.10.450.540">
    <property type="match status" value="1"/>
</dbReference>
<dbReference type="Proteomes" id="UP000273326">
    <property type="component" value="Chromosome"/>
</dbReference>
<sequence>MLWTDFTGFKLFRVYFLVPTNEISEFITTFFKLYPIATANELSYYVNDGILKPIGKYYIFQELVNPIYNRKGNQITVSLAVKYLDQQTKATQVSQFDLVLEKSGSNWKIIK</sequence>
<keyword evidence="2" id="KW-1185">Reference proteome</keyword>
<evidence type="ECO:0000313" key="2">
    <source>
        <dbReference type="Proteomes" id="UP000273326"/>
    </source>
</evidence>